<protein>
    <submittedName>
        <fullName evidence="3">Arsenate reductase</fullName>
        <ecNumber evidence="3">1.20.4.1</ecNumber>
    </submittedName>
</protein>
<dbReference type="SMART" id="SM00226">
    <property type="entry name" value="LMWPc"/>
    <property type="match status" value="1"/>
</dbReference>
<dbReference type="InterPro" id="IPR001845">
    <property type="entry name" value="HTH_ArsR_DNA-bd_dom"/>
</dbReference>
<dbReference type="PATRIC" id="fig|178606.4.peg.2137"/>
<dbReference type="PANTHER" id="PTHR43428:SF1">
    <property type="entry name" value="ARSENATE REDUCTASE"/>
    <property type="match status" value="1"/>
</dbReference>
<dbReference type="CDD" id="cd16345">
    <property type="entry name" value="LMWP_ArsC"/>
    <property type="match status" value="1"/>
</dbReference>
<dbReference type="Pfam" id="PF01451">
    <property type="entry name" value="LMWPc"/>
    <property type="match status" value="1"/>
</dbReference>
<dbReference type="InterPro" id="IPR036196">
    <property type="entry name" value="Ptyr_pPase_sf"/>
</dbReference>
<dbReference type="GO" id="GO:0003700">
    <property type="term" value="F:DNA-binding transcription factor activity"/>
    <property type="evidence" value="ECO:0007669"/>
    <property type="project" value="InterPro"/>
</dbReference>
<reference evidence="3 4" key="1">
    <citation type="submission" date="2014-06" db="EMBL/GenBank/DDBJ databases">
        <title>Draft genome sequence of iron oxidizing acidophile Leptospirillum ferriphilum DSM14647.</title>
        <authorList>
            <person name="Cardenas J.P."/>
            <person name="Lazcano M."/>
            <person name="Ossandon F.J."/>
            <person name="Corbett M."/>
            <person name="Holmes D.S."/>
            <person name="Watkin E."/>
        </authorList>
    </citation>
    <scope>NUCLEOTIDE SEQUENCE [LARGE SCALE GENOMIC DNA]</scope>
    <source>
        <strain evidence="3 4">DSM 14647</strain>
    </source>
</reference>
<dbReference type="GO" id="GO:0008794">
    <property type="term" value="F:arsenate reductase (glutaredoxin) activity"/>
    <property type="evidence" value="ECO:0007669"/>
    <property type="project" value="UniProtKB-EC"/>
</dbReference>
<dbReference type="EC" id="1.20.4.1" evidence="3"/>
<dbReference type="SMART" id="SM00418">
    <property type="entry name" value="HTH_ARSR"/>
    <property type="match status" value="1"/>
</dbReference>
<organism evidence="3 4">
    <name type="scientific">Leptospirillum ferriphilum</name>
    <dbReference type="NCBI Taxonomy" id="178606"/>
    <lineage>
        <taxon>Bacteria</taxon>
        <taxon>Pseudomonadati</taxon>
        <taxon>Nitrospirota</taxon>
        <taxon>Nitrospiria</taxon>
        <taxon>Nitrospirales</taxon>
        <taxon>Nitrospiraceae</taxon>
        <taxon>Leptospirillum</taxon>
    </lineage>
</organism>
<evidence type="ECO:0000313" key="4">
    <source>
        <dbReference type="Proteomes" id="UP000029452"/>
    </source>
</evidence>
<dbReference type="SUPFAM" id="SSF52788">
    <property type="entry name" value="Phosphotyrosine protein phosphatases I"/>
    <property type="match status" value="1"/>
</dbReference>
<dbReference type="InterPro" id="IPR011991">
    <property type="entry name" value="ArsR-like_HTH"/>
</dbReference>
<dbReference type="Gene3D" id="3.40.50.2300">
    <property type="match status" value="1"/>
</dbReference>
<evidence type="ECO:0000256" key="1">
    <source>
        <dbReference type="ARBA" id="ARBA00022849"/>
    </source>
</evidence>
<dbReference type="NCBIfam" id="NF033788">
    <property type="entry name" value="HTH_metalloreg"/>
    <property type="match status" value="1"/>
</dbReference>
<dbReference type="Proteomes" id="UP000029452">
    <property type="component" value="Unassembled WGS sequence"/>
</dbReference>
<feature type="domain" description="HTH arsR-type" evidence="2">
    <location>
        <begin position="3"/>
        <end position="97"/>
    </location>
</feature>
<dbReference type="AlphaFoldDB" id="A0A094W6U7"/>
<keyword evidence="1" id="KW-0059">Arsenical resistance</keyword>
<dbReference type="InterPro" id="IPR036388">
    <property type="entry name" value="WH-like_DNA-bd_sf"/>
</dbReference>
<dbReference type="GO" id="GO:0046685">
    <property type="term" value="P:response to arsenic-containing substance"/>
    <property type="evidence" value="ECO:0007669"/>
    <property type="project" value="UniProtKB-KW"/>
</dbReference>
<dbReference type="PANTHER" id="PTHR43428">
    <property type="entry name" value="ARSENATE REDUCTASE"/>
    <property type="match status" value="1"/>
</dbReference>
<evidence type="ECO:0000313" key="3">
    <source>
        <dbReference type="EMBL" id="KGA93188.1"/>
    </source>
</evidence>
<evidence type="ECO:0000259" key="2">
    <source>
        <dbReference type="PROSITE" id="PS50987"/>
    </source>
</evidence>
<dbReference type="Pfam" id="PF01022">
    <property type="entry name" value="HTH_5"/>
    <property type="match status" value="1"/>
</dbReference>
<sequence>MNLKSQNPQFDTDFFSALNHTLRRQALLSLLERGPLCVCHLTERLGASQPTISRQMAILREKGLVGSFRKGQWIYYDLARELPGWARAILDTLRETRPDIQNQSLHFAQNLCPGQDPPHLLFLCTQNACRSQIAFGWARALGGARVEVRSAGTHPHPEGVNPLAVSVMHARGIDLSGQSSTPVDASLLQWANLVVTVCGEADESCPVLPPGVQKEHWPIPDPDRIHGSSREIFLAFARTCDDIETRVRDLLKRLGIEILDTTLPSPATN</sequence>
<gene>
    <name evidence="3" type="ORF">LptCag_1883</name>
</gene>
<name>A0A094W6U7_9BACT</name>
<proteinExistence type="predicted"/>
<dbReference type="Gene3D" id="1.10.10.10">
    <property type="entry name" value="Winged helix-like DNA-binding domain superfamily/Winged helix DNA-binding domain"/>
    <property type="match status" value="1"/>
</dbReference>
<dbReference type="InterPro" id="IPR036390">
    <property type="entry name" value="WH_DNA-bd_sf"/>
</dbReference>
<dbReference type="RefSeq" id="WP_201770220.1">
    <property type="nucleotide sequence ID" value="NZ_JPGK01000008.1"/>
</dbReference>
<comment type="caution">
    <text evidence="3">The sequence shown here is derived from an EMBL/GenBank/DDBJ whole genome shotgun (WGS) entry which is preliminary data.</text>
</comment>
<dbReference type="SUPFAM" id="SSF46785">
    <property type="entry name" value="Winged helix' DNA-binding domain"/>
    <property type="match status" value="1"/>
</dbReference>
<dbReference type="PRINTS" id="PR00778">
    <property type="entry name" value="HTHARSR"/>
</dbReference>
<dbReference type="PROSITE" id="PS50987">
    <property type="entry name" value="HTH_ARSR_2"/>
    <property type="match status" value="1"/>
</dbReference>
<dbReference type="InterPro" id="IPR023485">
    <property type="entry name" value="Ptyr_pPase"/>
</dbReference>
<dbReference type="EMBL" id="JPGK01000008">
    <property type="protein sequence ID" value="KGA93188.1"/>
    <property type="molecule type" value="Genomic_DNA"/>
</dbReference>
<dbReference type="CDD" id="cd00090">
    <property type="entry name" value="HTH_ARSR"/>
    <property type="match status" value="1"/>
</dbReference>
<accession>A0A094W6U7</accession>
<keyword evidence="3" id="KW-0560">Oxidoreductase</keyword>